<dbReference type="PANTHER" id="PTHR48098">
    <property type="entry name" value="ENTEROCHELIN ESTERASE-RELATED"/>
    <property type="match status" value="1"/>
</dbReference>
<dbReference type="STRING" id="43658.AT705_17635"/>
<dbReference type="Proteomes" id="UP000305729">
    <property type="component" value="Chromosome 1"/>
</dbReference>
<dbReference type="Gene3D" id="3.40.50.1820">
    <property type="entry name" value="alpha/beta hydrolase"/>
    <property type="match status" value="1"/>
</dbReference>
<evidence type="ECO:0008006" key="3">
    <source>
        <dbReference type="Google" id="ProtNLM"/>
    </source>
</evidence>
<accession>A0A5S3URK4</accession>
<dbReference type="AlphaFoldDB" id="A0A5S3URK4"/>
<gene>
    <name evidence="1" type="ORF">CWC22_005505</name>
</gene>
<protein>
    <recommendedName>
        <fullName evidence="3">Esterase</fullName>
    </recommendedName>
</protein>
<proteinExistence type="predicted"/>
<dbReference type="RefSeq" id="WP_138539437.1">
    <property type="nucleotide sequence ID" value="NZ_CP045429.1"/>
</dbReference>
<dbReference type="Pfam" id="PF00756">
    <property type="entry name" value="Esterase"/>
    <property type="match status" value="1"/>
</dbReference>
<dbReference type="SUPFAM" id="SSF53474">
    <property type="entry name" value="alpha/beta-Hydrolases"/>
    <property type="match status" value="1"/>
</dbReference>
<name>A0A5S3URK4_9GAMM</name>
<evidence type="ECO:0000313" key="2">
    <source>
        <dbReference type="Proteomes" id="UP000305729"/>
    </source>
</evidence>
<evidence type="ECO:0000313" key="1">
    <source>
        <dbReference type="EMBL" id="QPB82470.1"/>
    </source>
</evidence>
<dbReference type="EMBL" id="CP045429">
    <property type="protein sequence ID" value="QPB82470.1"/>
    <property type="molecule type" value="Genomic_DNA"/>
</dbReference>
<organism evidence="1 2">
    <name type="scientific">Pseudoalteromonas rubra</name>
    <dbReference type="NCBI Taxonomy" id="43658"/>
    <lineage>
        <taxon>Bacteria</taxon>
        <taxon>Pseudomonadati</taxon>
        <taxon>Pseudomonadota</taxon>
        <taxon>Gammaproteobacteria</taxon>
        <taxon>Alteromonadales</taxon>
        <taxon>Pseudoalteromonadaceae</taxon>
        <taxon>Pseudoalteromonas</taxon>
    </lineage>
</organism>
<dbReference type="PROSITE" id="PS51257">
    <property type="entry name" value="PROKAR_LIPOPROTEIN"/>
    <property type="match status" value="1"/>
</dbReference>
<dbReference type="InterPro" id="IPR000801">
    <property type="entry name" value="Esterase-like"/>
</dbReference>
<dbReference type="PANTHER" id="PTHR48098:SF6">
    <property type="entry name" value="FERRI-BACILLIBACTIN ESTERASE BESA"/>
    <property type="match status" value="1"/>
</dbReference>
<dbReference type="InterPro" id="IPR050583">
    <property type="entry name" value="Mycobacterial_A85_antigen"/>
</dbReference>
<sequence>MYTLFKVNLNIVFCILALFLSACGGADNSDTGTAQQGLSDQVVQSFVPGERLQLDAIASSYTGVSYPLKIYLPQNRVANKTYPVIYALDAEWRFDTIADSLDDNKMEVIVVGVENYADDNYKHREGYSQWPLARDYFDFINNELAPSIEARYPVNQSDRTIMGHSNTGLFVGLVLLMDDPQQPFFHRHVSFDGSFWAHPETTSQLIDDRRAQSQALKSRTILVGANGSIGNVLYVRQFDALLERANFAQLDLTYLEYKQDHIPVVAHSMDDVLTALYQN</sequence>
<dbReference type="InterPro" id="IPR029058">
    <property type="entry name" value="AB_hydrolase_fold"/>
</dbReference>
<reference evidence="1 2" key="1">
    <citation type="submission" date="2019-10" db="EMBL/GenBank/DDBJ databases">
        <title>Pseudoalteromonas rubra S4059.</title>
        <authorList>
            <person name="Paulsen S."/>
            <person name="Wang X."/>
        </authorList>
    </citation>
    <scope>NUCLEOTIDE SEQUENCE [LARGE SCALE GENOMIC DNA]</scope>
    <source>
        <strain evidence="1 2">S4059</strain>
    </source>
</reference>